<dbReference type="InterPro" id="IPR029058">
    <property type="entry name" value="AB_hydrolase_fold"/>
</dbReference>
<accession>A0AAI8VX93</accession>
<reference evidence="1" key="1">
    <citation type="submission" date="2023-10" db="EMBL/GenBank/DDBJ databases">
        <authorList>
            <person name="Hackl T."/>
        </authorList>
    </citation>
    <scope>NUCLEOTIDE SEQUENCE</scope>
</reference>
<dbReference type="GO" id="GO:0004414">
    <property type="term" value="F:homoserine O-acetyltransferase activity"/>
    <property type="evidence" value="ECO:0007669"/>
    <property type="project" value="TreeGrafter"/>
</dbReference>
<dbReference type="GO" id="GO:0009086">
    <property type="term" value="P:methionine biosynthetic process"/>
    <property type="evidence" value="ECO:0007669"/>
    <property type="project" value="TreeGrafter"/>
</dbReference>
<evidence type="ECO:0000313" key="2">
    <source>
        <dbReference type="Proteomes" id="UP001295740"/>
    </source>
</evidence>
<dbReference type="InterPro" id="IPR008220">
    <property type="entry name" value="HAT_MetX-like"/>
</dbReference>
<protein>
    <submittedName>
        <fullName evidence="1">Uu.00g008930.m01.CDS01</fullName>
    </submittedName>
</protein>
<dbReference type="Proteomes" id="UP001295740">
    <property type="component" value="Unassembled WGS sequence"/>
</dbReference>
<name>A0AAI8VX93_9PEZI</name>
<dbReference type="GO" id="GO:0009092">
    <property type="term" value="P:homoserine metabolic process"/>
    <property type="evidence" value="ECO:0007669"/>
    <property type="project" value="TreeGrafter"/>
</dbReference>
<proteinExistence type="predicted"/>
<keyword evidence="2" id="KW-1185">Reference proteome</keyword>
<dbReference type="SUPFAM" id="SSF53474">
    <property type="entry name" value="alpha/beta-Hydrolases"/>
    <property type="match status" value="1"/>
</dbReference>
<dbReference type="AlphaFoldDB" id="A0AAI8VX93"/>
<comment type="caution">
    <text evidence="1">The sequence shown here is derived from an EMBL/GenBank/DDBJ whole genome shotgun (WGS) entry which is preliminary data.</text>
</comment>
<sequence length="161" mass="18666">MAHPDGRRLNCPQLHIRLGWQIIERGPDHARHGRSSDNFLDDNFAAQVFNPGQLMDATRYFIVMRDGIGHGESRKPSSGLRTKFPRSRYSDMVRAAHRLLTDHLGVNHLRLVMGTSMGRMHTWLWGERYPCFMDAPMPLASQPVQISCRNRMWRKMIMDPI</sequence>
<organism evidence="1 2">
    <name type="scientific">Anthostomella pinea</name>
    <dbReference type="NCBI Taxonomy" id="933095"/>
    <lineage>
        <taxon>Eukaryota</taxon>
        <taxon>Fungi</taxon>
        <taxon>Dikarya</taxon>
        <taxon>Ascomycota</taxon>
        <taxon>Pezizomycotina</taxon>
        <taxon>Sordariomycetes</taxon>
        <taxon>Xylariomycetidae</taxon>
        <taxon>Xylariales</taxon>
        <taxon>Xylariaceae</taxon>
        <taxon>Anthostomella</taxon>
    </lineage>
</organism>
<dbReference type="EMBL" id="CAUWAG010000020">
    <property type="protein sequence ID" value="CAJ2512774.1"/>
    <property type="molecule type" value="Genomic_DNA"/>
</dbReference>
<gene>
    <name evidence="1" type="ORF">KHLLAP_LOCUS13242</name>
</gene>
<dbReference type="Gene3D" id="3.40.50.1820">
    <property type="entry name" value="alpha/beta hydrolase"/>
    <property type="match status" value="1"/>
</dbReference>
<evidence type="ECO:0000313" key="1">
    <source>
        <dbReference type="EMBL" id="CAJ2512774.1"/>
    </source>
</evidence>
<dbReference type="PANTHER" id="PTHR32268">
    <property type="entry name" value="HOMOSERINE O-ACETYLTRANSFERASE"/>
    <property type="match status" value="1"/>
</dbReference>
<dbReference type="PANTHER" id="PTHR32268:SF11">
    <property type="entry name" value="HOMOSERINE O-ACETYLTRANSFERASE"/>
    <property type="match status" value="1"/>
</dbReference>